<dbReference type="PROSITE" id="PS01180">
    <property type="entry name" value="CUB"/>
    <property type="match status" value="1"/>
</dbReference>
<sequence length="422" mass="47907">MPYPISKLPYGLRRRLGELGTPAERYRLQHAAGDISICPPVLQTIRKSDGWFLLANNNGNLTLNRKKGFYSYEDDEMSEPLYGGSTICLKNIDSQDIKSETFANVVFDIYHIVLHNCFLTKDFFTHLATKLNVVPAEVVSFRSMDQQCLNFAELFSVFPKVVLLNITGVLPATWMRDILQFQQCKLMQLAIDVCSDTLDVDIDLLITFIKAQQCGFVFNLTWRKASQRQKELCQLFHERLVPTPISGLSKYTSHVLVQVGISRSFINKRFISITKATRPHSIKSVTNLLTIEFDASKEGNERYIGWTAKFNAFVPISTEGTFTSPNYPNYYTNNENITRSIRVPDGFGIAFAIWDFESEDREDSLVIRNGSDVLCSISGPYPNGSFPITFTTAYSSATMYWQTDSSNVDRGFNLTWVANPWP</sequence>
<dbReference type="SUPFAM" id="SSF49854">
    <property type="entry name" value="Spermadhesin, CUB domain"/>
    <property type="match status" value="1"/>
</dbReference>
<feature type="domain" description="CUB" evidence="4">
    <location>
        <begin position="310"/>
        <end position="419"/>
    </location>
</feature>
<organism evidence="5 6">
    <name type="scientific">Panagrellus redivivus</name>
    <name type="common">Microworm</name>
    <dbReference type="NCBI Taxonomy" id="6233"/>
    <lineage>
        <taxon>Eukaryota</taxon>
        <taxon>Metazoa</taxon>
        <taxon>Ecdysozoa</taxon>
        <taxon>Nematoda</taxon>
        <taxon>Chromadorea</taxon>
        <taxon>Rhabditida</taxon>
        <taxon>Tylenchina</taxon>
        <taxon>Panagrolaimomorpha</taxon>
        <taxon>Panagrolaimoidea</taxon>
        <taxon>Panagrolaimidae</taxon>
        <taxon>Panagrellus</taxon>
    </lineage>
</organism>
<comment type="caution">
    <text evidence="3">Lacks conserved residue(s) required for the propagation of feature annotation.</text>
</comment>
<dbReference type="CDD" id="cd00041">
    <property type="entry name" value="CUB"/>
    <property type="match status" value="1"/>
</dbReference>
<dbReference type="PANTHER" id="PTHR24251">
    <property type="entry name" value="OVOCHYMASE-RELATED"/>
    <property type="match status" value="1"/>
</dbReference>
<evidence type="ECO:0000256" key="3">
    <source>
        <dbReference type="PROSITE-ProRule" id="PRU00059"/>
    </source>
</evidence>
<dbReference type="SMART" id="SM00042">
    <property type="entry name" value="CUB"/>
    <property type="match status" value="1"/>
</dbReference>
<dbReference type="Proteomes" id="UP000492821">
    <property type="component" value="Unassembled WGS sequence"/>
</dbReference>
<proteinExistence type="predicted"/>
<protein>
    <submittedName>
        <fullName evidence="6">CUB domain-containing protein</fullName>
    </submittedName>
</protein>
<dbReference type="AlphaFoldDB" id="A0A7E4UQZ7"/>
<dbReference type="InterPro" id="IPR035914">
    <property type="entry name" value="Sperma_CUB_dom_sf"/>
</dbReference>
<evidence type="ECO:0000313" key="5">
    <source>
        <dbReference type="Proteomes" id="UP000492821"/>
    </source>
</evidence>
<evidence type="ECO:0000256" key="1">
    <source>
        <dbReference type="ARBA" id="ARBA00022737"/>
    </source>
</evidence>
<keyword evidence="2" id="KW-1015">Disulfide bond</keyword>
<accession>A0A7E4UQZ7</accession>
<dbReference type="PANTHER" id="PTHR24251:SF30">
    <property type="entry name" value="MEMBRANE FRIZZLED-RELATED PROTEIN"/>
    <property type="match status" value="1"/>
</dbReference>
<reference evidence="5" key="1">
    <citation type="journal article" date="2013" name="Genetics">
        <title>The draft genome and transcriptome of Panagrellus redivivus are shaped by the harsh demands of a free-living lifestyle.</title>
        <authorList>
            <person name="Srinivasan J."/>
            <person name="Dillman A.R."/>
            <person name="Macchietto M.G."/>
            <person name="Heikkinen L."/>
            <person name="Lakso M."/>
            <person name="Fracchia K.M."/>
            <person name="Antoshechkin I."/>
            <person name="Mortazavi A."/>
            <person name="Wong G."/>
            <person name="Sternberg P.W."/>
        </authorList>
    </citation>
    <scope>NUCLEOTIDE SEQUENCE [LARGE SCALE GENOMIC DNA]</scope>
    <source>
        <strain evidence="5">MT8872</strain>
    </source>
</reference>
<dbReference type="InterPro" id="IPR000859">
    <property type="entry name" value="CUB_dom"/>
</dbReference>
<dbReference type="Gene3D" id="2.60.120.290">
    <property type="entry name" value="Spermadhesin, CUB domain"/>
    <property type="match status" value="1"/>
</dbReference>
<keyword evidence="5" id="KW-1185">Reference proteome</keyword>
<name>A0A7E4UQZ7_PANRE</name>
<dbReference type="WBParaSite" id="Pan_g11782.t1">
    <property type="protein sequence ID" value="Pan_g11782.t1"/>
    <property type="gene ID" value="Pan_g11782"/>
</dbReference>
<dbReference type="Pfam" id="PF00431">
    <property type="entry name" value="CUB"/>
    <property type="match status" value="1"/>
</dbReference>
<evidence type="ECO:0000259" key="4">
    <source>
        <dbReference type="PROSITE" id="PS01180"/>
    </source>
</evidence>
<keyword evidence="1" id="KW-0677">Repeat</keyword>
<evidence type="ECO:0000256" key="2">
    <source>
        <dbReference type="ARBA" id="ARBA00023157"/>
    </source>
</evidence>
<reference evidence="6" key="2">
    <citation type="submission" date="2020-10" db="UniProtKB">
        <authorList>
            <consortium name="WormBaseParasite"/>
        </authorList>
    </citation>
    <scope>IDENTIFICATION</scope>
</reference>
<evidence type="ECO:0000313" key="6">
    <source>
        <dbReference type="WBParaSite" id="Pan_g11782.t1"/>
    </source>
</evidence>